<dbReference type="GO" id="GO:0043161">
    <property type="term" value="P:proteasome-mediated ubiquitin-dependent protein catabolic process"/>
    <property type="evidence" value="ECO:0007669"/>
    <property type="project" value="TreeGrafter"/>
</dbReference>
<dbReference type="PANTHER" id="PTHR46202">
    <property type="entry name" value="DNA EXCISION REPAIR PROTEIN ERCC-8"/>
    <property type="match status" value="1"/>
</dbReference>
<dbReference type="EMBL" id="GDHC01020003">
    <property type="protein sequence ID" value="JAP98625.1"/>
    <property type="molecule type" value="Transcribed_RNA"/>
</dbReference>
<organism evidence="2">
    <name type="scientific">Lygus hesperus</name>
    <name type="common">Western plant bug</name>
    <dbReference type="NCBI Taxonomy" id="30085"/>
    <lineage>
        <taxon>Eukaryota</taxon>
        <taxon>Metazoa</taxon>
        <taxon>Ecdysozoa</taxon>
        <taxon>Arthropoda</taxon>
        <taxon>Hexapoda</taxon>
        <taxon>Insecta</taxon>
        <taxon>Pterygota</taxon>
        <taxon>Neoptera</taxon>
        <taxon>Paraneoptera</taxon>
        <taxon>Hemiptera</taxon>
        <taxon>Heteroptera</taxon>
        <taxon>Panheteroptera</taxon>
        <taxon>Cimicomorpha</taxon>
        <taxon>Miridae</taxon>
        <taxon>Mirini</taxon>
        <taxon>Lygus</taxon>
    </lineage>
</organism>
<dbReference type="InterPro" id="IPR015943">
    <property type="entry name" value="WD40/YVTN_repeat-like_dom_sf"/>
</dbReference>
<accession>A0A146M8L5</accession>
<reference evidence="2" key="1">
    <citation type="journal article" date="2016" name="Gigascience">
        <title>De novo construction of an expanded transcriptome assembly for the western tarnished plant bug, Lygus hesperus.</title>
        <authorList>
            <person name="Tassone E.E."/>
            <person name="Geib S.M."/>
            <person name="Hall B."/>
            <person name="Fabrick J.A."/>
            <person name="Brent C.S."/>
            <person name="Hull J.J."/>
        </authorList>
    </citation>
    <scope>NUCLEOTIDE SEQUENCE</scope>
</reference>
<dbReference type="InterPro" id="IPR036322">
    <property type="entry name" value="WD40_repeat_dom_sf"/>
</dbReference>
<dbReference type="AlphaFoldDB" id="A0A146M8L5"/>
<evidence type="ECO:0000313" key="2">
    <source>
        <dbReference type="EMBL" id="JAQ16098.1"/>
    </source>
</evidence>
<dbReference type="GO" id="GO:0006283">
    <property type="term" value="P:transcription-coupled nucleotide-excision repair"/>
    <property type="evidence" value="ECO:0007669"/>
    <property type="project" value="InterPro"/>
</dbReference>
<gene>
    <name evidence="2" type="ORF">g.33194</name>
    <name evidence="1" type="ORF">g.33201</name>
</gene>
<name>A0A146M8L5_LYGHE</name>
<dbReference type="Gene3D" id="2.130.10.10">
    <property type="entry name" value="YVTN repeat-like/Quinoprotein amine dehydrogenase"/>
    <property type="match status" value="1"/>
</dbReference>
<sequence>MCSIDSGLRRILRTVLCSRASPTDENAVLIGGVDSLALYRVTGSHPQSLDSEYTTSYASTLEKRLGLEQSIGVDPTHNSPRCEIFSSFEENAWAKVQLLPSPHVGTCITDVDWFTLDDGLAVSGDSVGNVGLWDIHACELVHSQRITGPVVSLQFNPSREMSHVIALAGANIRIFDTVSCTATHTLQGHGGETS</sequence>
<proteinExistence type="predicted"/>
<dbReference type="PANTHER" id="PTHR46202:SF1">
    <property type="entry name" value="DNA EXCISION REPAIR PROTEIN ERCC-8"/>
    <property type="match status" value="1"/>
</dbReference>
<feature type="non-terminal residue" evidence="2">
    <location>
        <position position="194"/>
    </location>
</feature>
<dbReference type="SUPFAM" id="SSF50978">
    <property type="entry name" value="WD40 repeat-like"/>
    <property type="match status" value="1"/>
</dbReference>
<dbReference type="GO" id="GO:0000109">
    <property type="term" value="C:nucleotide-excision repair complex"/>
    <property type="evidence" value="ECO:0007669"/>
    <property type="project" value="TreeGrafter"/>
</dbReference>
<dbReference type="EMBL" id="GDHC01002531">
    <property type="protein sequence ID" value="JAQ16098.1"/>
    <property type="molecule type" value="Transcribed_RNA"/>
</dbReference>
<dbReference type="GO" id="GO:0000209">
    <property type="term" value="P:protein polyubiquitination"/>
    <property type="evidence" value="ECO:0007669"/>
    <property type="project" value="TreeGrafter"/>
</dbReference>
<protein>
    <submittedName>
        <fullName evidence="2">Uncharacterized protein</fullName>
    </submittedName>
</protein>
<evidence type="ECO:0000313" key="1">
    <source>
        <dbReference type="EMBL" id="JAP98625.1"/>
    </source>
</evidence>
<dbReference type="InterPro" id="IPR042238">
    <property type="entry name" value="Rad28/ERCC8/Ckn1/ATCSA-1"/>
</dbReference>
<dbReference type="GO" id="GO:0031464">
    <property type="term" value="C:Cul4A-RING E3 ubiquitin ligase complex"/>
    <property type="evidence" value="ECO:0007669"/>
    <property type="project" value="TreeGrafter"/>
</dbReference>